<keyword evidence="3 6" id="KW-1133">Transmembrane helix</keyword>
<dbReference type="Proteomes" id="UP000504612">
    <property type="component" value="Unplaced"/>
</dbReference>
<evidence type="ECO:0000313" key="8">
    <source>
        <dbReference type="Proteomes" id="UP000504612"/>
    </source>
</evidence>
<feature type="transmembrane region" description="Helical" evidence="6">
    <location>
        <begin position="257"/>
        <end position="276"/>
    </location>
</feature>
<dbReference type="AlphaFoldDB" id="A0A6J1V1B4"/>
<dbReference type="KEGG" id="nss:113418777"/>
<feature type="transmembrane region" description="Helical" evidence="6">
    <location>
        <begin position="468"/>
        <end position="499"/>
    </location>
</feature>
<dbReference type="Pfam" id="PF00916">
    <property type="entry name" value="Sulfate_transp"/>
    <property type="match status" value="1"/>
</dbReference>
<evidence type="ECO:0000256" key="4">
    <source>
        <dbReference type="ARBA" id="ARBA00023136"/>
    </source>
</evidence>
<dbReference type="NCBIfam" id="TIGR00815">
    <property type="entry name" value="sulP"/>
    <property type="match status" value="1"/>
</dbReference>
<dbReference type="PANTHER" id="PTHR11814">
    <property type="entry name" value="SULFATE TRANSPORTER"/>
    <property type="match status" value="1"/>
</dbReference>
<accession>A0A6J1V1B4</accession>
<sequence>MEANGDPGHSKAERAGEVLSESELEKIGLRKQISRVSLSTQIRKIRCSGSTAKSLLLRFLPILSWLPRYPVKEWLLGDIISGLSVAIMHLPQGLAYSLLAGLPPVHGLYSAFYPVLLYFFFGTSRHISVGPFAVISVMLGSMTESLEPNGKYLEVIVGTNKTFVNEIRRDAARVELVASVTCLMGLFQVALGLLQFGFVATYLSEPLVQGYTTAAAVHVLVSQLKYVFGISLEEKSGPLSLIYTFVEICSKLPGTHTGTVVTALISMVALCLIKLLNDKFDKKLPTPIPIELLTIIVSTAICYGASLNNKFGISVVGDIPKGLRSPEAPNGSYFGQTIGNAFAIAIVSYVLCISLGKIFALKHGYSVDSNQELIALGLSNITGSFFHCYSISCSMSRSLVQESTGGHSQVATVISSLIILATILKIGELFHELPKAVLAAIVIVNLKGMFKQFKCIPVLWRSNFIDLLIWLVTFIATLLLNLDLGLAAAVTFSLFTVIFRTQMPYYSILGQVSTTGIYKDIAEYHKAKEIPGVKIFHSSATIYFANAELYAEALKKKCGIDVCHLIEKKMKALKRKQKKDKKEAKKTAKKSGENNPGFEDVEMDAKSQEPEEGITGTESNGNVMAWNPPNHHQPQSCGKPSLNGLGLEKPSIHSLILDFSSVTFVDTVSVKTLKNIFKDFQEIEVDVFLAGCHGTVITQLERGNFFNETITKSHLFASVHDAITYIARNQEKSMPHTDTDDYNTNM</sequence>
<dbReference type="Gene3D" id="3.30.750.24">
    <property type="entry name" value="STAS domain"/>
    <property type="match status" value="1"/>
</dbReference>
<feature type="domain" description="STAS" evidence="7">
    <location>
        <begin position="523"/>
        <end position="726"/>
    </location>
</feature>
<feature type="transmembrane region" description="Helical" evidence="6">
    <location>
        <begin position="176"/>
        <end position="198"/>
    </location>
</feature>
<name>A0A6J1V1B4_9SAUR</name>
<reference evidence="9" key="1">
    <citation type="submission" date="2025-08" db="UniProtKB">
        <authorList>
            <consortium name="RefSeq"/>
        </authorList>
    </citation>
    <scope>IDENTIFICATION</scope>
</reference>
<dbReference type="SUPFAM" id="SSF52091">
    <property type="entry name" value="SpoIIaa-like"/>
    <property type="match status" value="1"/>
</dbReference>
<evidence type="ECO:0000256" key="6">
    <source>
        <dbReference type="SAM" id="Phobius"/>
    </source>
</evidence>
<dbReference type="Pfam" id="PF01740">
    <property type="entry name" value="STAS"/>
    <property type="match status" value="1"/>
</dbReference>
<dbReference type="InterPro" id="IPR002645">
    <property type="entry name" value="STAS_dom"/>
</dbReference>
<dbReference type="CTD" id="65010"/>
<keyword evidence="2 6" id="KW-0812">Transmembrane</keyword>
<dbReference type="InterPro" id="IPR001902">
    <property type="entry name" value="SLC26A/SulP_fam"/>
</dbReference>
<evidence type="ECO:0000259" key="7">
    <source>
        <dbReference type="PROSITE" id="PS50801"/>
    </source>
</evidence>
<dbReference type="GO" id="GO:0016020">
    <property type="term" value="C:membrane"/>
    <property type="evidence" value="ECO:0007669"/>
    <property type="project" value="UniProtKB-SubCell"/>
</dbReference>
<dbReference type="GO" id="GO:0055085">
    <property type="term" value="P:transmembrane transport"/>
    <property type="evidence" value="ECO:0007669"/>
    <property type="project" value="InterPro"/>
</dbReference>
<feature type="compositionally biased region" description="Basic and acidic residues" evidence="5">
    <location>
        <begin position="580"/>
        <end position="592"/>
    </location>
</feature>
<gene>
    <name evidence="9" type="primary">SLC26A6</name>
</gene>
<evidence type="ECO:0000256" key="3">
    <source>
        <dbReference type="ARBA" id="ARBA00022989"/>
    </source>
</evidence>
<feature type="transmembrane region" description="Helical" evidence="6">
    <location>
        <begin position="288"/>
        <end position="306"/>
    </location>
</feature>
<feature type="transmembrane region" description="Helical" evidence="6">
    <location>
        <begin position="341"/>
        <end position="361"/>
    </location>
</feature>
<evidence type="ECO:0000256" key="2">
    <source>
        <dbReference type="ARBA" id="ARBA00022692"/>
    </source>
</evidence>
<proteinExistence type="predicted"/>
<feature type="region of interest" description="Disordered" evidence="5">
    <location>
        <begin position="574"/>
        <end position="642"/>
    </location>
</feature>
<dbReference type="InterPro" id="IPR011547">
    <property type="entry name" value="SLC26A/SulP_dom"/>
</dbReference>
<comment type="subcellular location">
    <subcellularLocation>
        <location evidence="1">Membrane</location>
        <topology evidence="1">Multi-pass membrane protein</topology>
    </subcellularLocation>
</comment>
<keyword evidence="8" id="KW-1185">Reference proteome</keyword>
<protein>
    <submittedName>
        <fullName evidence="9">Solute carrier family 26 member 6</fullName>
    </submittedName>
</protein>
<dbReference type="RefSeq" id="XP_026533639.1">
    <property type="nucleotide sequence ID" value="XM_026677854.1"/>
</dbReference>
<organism evidence="8 9">
    <name type="scientific">Notechis scutatus</name>
    <name type="common">mainland tiger snake</name>
    <dbReference type="NCBI Taxonomy" id="8663"/>
    <lineage>
        <taxon>Eukaryota</taxon>
        <taxon>Metazoa</taxon>
        <taxon>Chordata</taxon>
        <taxon>Craniata</taxon>
        <taxon>Vertebrata</taxon>
        <taxon>Euteleostomi</taxon>
        <taxon>Lepidosauria</taxon>
        <taxon>Squamata</taxon>
        <taxon>Bifurcata</taxon>
        <taxon>Unidentata</taxon>
        <taxon>Episquamata</taxon>
        <taxon>Toxicofera</taxon>
        <taxon>Serpentes</taxon>
        <taxon>Colubroidea</taxon>
        <taxon>Elapidae</taxon>
        <taxon>Hydrophiinae</taxon>
        <taxon>Notechis</taxon>
    </lineage>
</organism>
<evidence type="ECO:0000256" key="5">
    <source>
        <dbReference type="SAM" id="MobiDB-lite"/>
    </source>
</evidence>
<dbReference type="GeneID" id="113418777"/>
<dbReference type="CDD" id="cd07042">
    <property type="entry name" value="STAS_SulP_like_sulfate_transporter"/>
    <property type="match status" value="1"/>
</dbReference>
<dbReference type="InterPro" id="IPR036513">
    <property type="entry name" value="STAS_dom_sf"/>
</dbReference>
<dbReference type="PROSITE" id="PS50801">
    <property type="entry name" value="STAS"/>
    <property type="match status" value="1"/>
</dbReference>
<evidence type="ECO:0000313" key="9">
    <source>
        <dbReference type="RefSeq" id="XP_026533639.1"/>
    </source>
</evidence>
<evidence type="ECO:0000256" key="1">
    <source>
        <dbReference type="ARBA" id="ARBA00004141"/>
    </source>
</evidence>
<keyword evidence="4 6" id="KW-0472">Membrane</keyword>